<accession>A0A6S6UL19</accession>
<protein>
    <submittedName>
        <fullName evidence="1">Uncharacterized protein</fullName>
    </submittedName>
</protein>
<dbReference type="AlphaFoldDB" id="A0A6S6UL19"/>
<reference evidence="1" key="1">
    <citation type="submission" date="2020-01" db="EMBL/GenBank/DDBJ databases">
        <authorList>
            <person name="Meier V. D."/>
            <person name="Meier V D."/>
        </authorList>
    </citation>
    <scope>NUCLEOTIDE SEQUENCE</scope>
    <source>
        <strain evidence="1">HLG_WM_MAG_10</strain>
    </source>
</reference>
<evidence type="ECO:0000313" key="1">
    <source>
        <dbReference type="EMBL" id="CAA6829872.1"/>
    </source>
</evidence>
<sequence>MKINIKMNKFATIEEVEQFDKVTYYTVRFEDRDESEFENFLSKHQDDPTIHDEYNDLMAWITIIGNKIGAKPSYFRPERKAHALPPPSRLVEIDYLQNLRLYCMWVSESIIILFNGAIKTQNTAQACPNVKPHFDLANRLVLAIEKLMRGPYKAIEEDKYNQQLIIDEGTEIML</sequence>
<name>A0A6S6UL19_9BACT</name>
<proteinExistence type="predicted"/>
<dbReference type="EMBL" id="CACVAQ010000523">
    <property type="protein sequence ID" value="CAA6829872.1"/>
    <property type="molecule type" value="Genomic_DNA"/>
</dbReference>
<gene>
    <name evidence="1" type="ORF">HELGO_WM25813</name>
</gene>
<organism evidence="1">
    <name type="scientific">uncultured Aureispira sp</name>
    <dbReference type="NCBI Taxonomy" id="1331704"/>
    <lineage>
        <taxon>Bacteria</taxon>
        <taxon>Pseudomonadati</taxon>
        <taxon>Bacteroidota</taxon>
        <taxon>Saprospiria</taxon>
        <taxon>Saprospirales</taxon>
        <taxon>Saprospiraceae</taxon>
        <taxon>Aureispira</taxon>
        <taxon>environmental samples</taxon>
    </lineage>
</organism>